<keyword evidence="3" id="KW-0934">Plastid</keyword>
<dbReference type="Proteomes" id="UP001314263">
    <property type="component" value="Unassembled WGS sequence"/>
</dbReference>
<gene>
    <name evidence="13" type="ORF">CVIRNUC_007071</name>
</gene>
<evidence type="ECO:0000256" key="10">
    <source>
        <dbReference type="ARBA" id="ARBA00073000"/>
    </source>
</evidence>
<dbReference type="InterPro" id="IPR029058">
    <property type="entry name" value="AB_hydrolase_fold"/>
</dbReference>
<dbReference type="FunFam" id="3.40.50.1820:FF:000049">
    <property type="entry name" value="probable glutamyl endopeptidase, chloroplastic"/>
    <property type="match status" value="1"/>
</dbReference>
<evidence type="ECO:0000313" key="13">
    <source>
        <dbReference type="EMBL" id="CAK0783871.1"/>
    </source>
</evidence>
<sequence length="904" mass="101105">MTLAQRLQTLNVSLGLNVCKWRATHVAPWMQHLSWRTTSRQQSPPHRLHQLISVSQARHICAAATLASPVDTIESAGRQSTGYMKPPQEIIDLVDIPPEPNLSFSPDRSKVLQLYKPSPMPPISELARPELKLAGLRIDPDMNSGSRMSYYTGLVLVDMTDDLVLPAPREATTPITGYPEGLWINLVSWSQDGKHIAFTVRSPGLPGDPPRKPLELWVAEVASGKARCLTKLGLSSVFDDYMWVDDDTIGAVIIPEGRAPPPEKPPIPIGPNIQDNSSGRISQARTYPDLLKSPHDEELMEYYCESNLVYISVSTGEVTQLGGTQLYTSFAPSPDARFLLVAWLERPYSYTVPCGRFPKRVQLWDRRGELVKEVAYLPLAEDIPITFNSCRKGPRGIDWRSDRDAEFSWIEAQDGGDSAVEASPRDIMYTLDAADASAEPQKLAETDLRCGGVAWGDDGFALLYESWHKTRRSKIWMLAPGERDRPKALLFDRDYEDAYSDPGSPCLRRTHRSTYVIARVEGTGQLIMQGGGASPEGNRPFLDLLDVDTKETRRLWQSTPPFLEYPMNLLNDLDDRPIRLEELEFLMTRETVQDTPQYYIMSMSGNGAKPGLRQLSEYPHPYPSLRDLQKEVIRYKREDGLDLTATLYLPPGYEKDRDGRLPCLLWAYPREFKTKDAAGQMRKSPHQFSGVGSQSPLLWLVRGYAVLDGPTMPIVAEGDDEKAEPNDTYIPQLVASARAAVQEGDRRGVVDTSKVAVGGHSYGAFMAANLLAHAPDLFACGIAKSGAYNRTLTPFGFQAEERTIWQAPEVYNAMSPFMQADKVKRPILLVHGEDDNNTGTFPMQSERFYSALKGHGATTRLVLLPHESHGYSARESILHVLAEMDLWLRKYCESTPEMKPQSKL</sequence>
<comment type="function">
    <text evidence="8">Serine-type protease active in vitro against the LHCII N-terminal. Cleaves its substrate on the carboxy-side of Glu residues.</text>
</comment>
<keyword evidence="2" id="KW-0150">Chloroplast</keyword>
<keyword evidence="7" id="KW-0809">Transit peptide</keyword>
<evidence type="ECO:0000256" key="1">
    <source>
        <dbReference type="ARBA" id="ARBA00004470"/>
    </source>
</evidence>
<dbReference type="PANTHER" id="PTHR42776">
    <property type="entry name" value="SERINE PEPTIDASE S9 FAMILY MEMBER"/>
    <property type="match status" value="1"/>
</dbReference>
<dbReference type="GO" id="GO:0006508">
    <property type="term" value="P:proteolysis"/>
    <property type="evidence" value="ECO:0007669"/>
    <property type="project" value="UniProtKB-KW"/>
</dbReference>
<dbReference type="GO" id="GO:0009570">
    <property type="term" value="C:chloroplast stroma"/>
    <property type="evidence" value="ECO:0007669"/>
    <property type="project" value="UniProtKB-SubCell"/>
</dbReference>
<proteinExistence type="inferred from homology"/>
<evidence type="ECO:0000256" key="9">
    <source>
        <dbReference type="ARBA" id="ARBA00060950"/>
    </source>
</evidence>
<keyword evidence="4" id="KW-0645">Protease</keyword>
<evidence type="ECO:0000259" key="12">
    <source>
        <dbReference type="Pfam" id="PF00326"/>
    </source>
</evidence>
<accession>A0AAV1I936</accession>
<evidence type="ECO:0000256" key="6">
    <source>
        <dbReference type="ARBA" id="ARBA00022825"/>
    </source>
</evidence>
<feature type="region of interest" description="Disordered" evidence="11">
    <location>
        <begin position="256"/>
        <end position="279"/>
    </location>
</feature>
<evidence type="ECO:0000256" key="8">
    <source>
        <dbReference type="ARBA" id="ARBA00054431"/>
    </source>
</evidence>
<dbReference type="GO" id="GO:0004252">
    <property type="term" value="F:serine-type endopeptidase activity"/>
    <property type="evidence" value="ECO:0007669"/>
    <property type="project" value="TreeGrafter"/>
</dbReference>
<feature type="compositionally biased region" description="Pro residues" evidence="11">
    <location>
        <begin position="258"/>
        <end position="269"/>
    </location>
</feature>
<evidence type="ECO:0000256" key="5">
    <source>
        <dbReference type="ARBA" id="ARBA00022801"/>
    </source>
</evidence>
<organism evidence="13 14">
    <name type="scientific">Coccomyxa viridis</name>
    <dbReference type="NCBI Taxonomy" id="1274662"/>
    <lineage>
        <taxon>Eukaryota</taxon>
        <taxon>Viridiplantae</taxon>
        <taxon>Chlorophyta</taxon>
        <taxon>core chlorophytes</taxon>
        <taxon>Trebouxiophyceae</taxon>
        <taxon>Trebouxiophyceae incertae sedis</taxon>
        <taxon>Coccomyxaceae</taxon>
        <taxon>Coccomyxa</taxon>
    </lineage>
</organism>
<name>A0AAV1I936_9CHLO</name>
<keyword evidence="14" id="KW-1185">Reference proteome</keyword>
<evidence type="ECO:0000256" key="7">
    <source>
        <dbReference type="ARBA" id="ARBA00022946"/>
    </source>
</evidence>
<evidence type="ECO:0000256" key="4">
    <source>
        <dbReference type="ARBA" id="ARBA00022670"/>
    </source>
</evidence>
<dbReference type="Gene3D" id="2.120.10.30">
    <property type="entry name" value="TolB, C-terminal domain"/>
    <property type="match status" value="1"/>
</dbReference>
<reference evidence="13 14" key="1">
    <citation type="submission" date="2023-10" db="EMBL/GenBank/DDBJ databases">
        <authorList>
            <person name="Maclean D."/>
            <person name="Macfadyen A."/>
        </authorList>
    </citation>
    <scope>NUCLEOTIDE SEQUENCE [LARGE SCALE GENOMIC DNA]</scope>
</reference>
<dbReference type="SUPFAM" id="SSF82171">
    <property type="entry name" value="DPP6 N-terminal domain-like"/>
    <property type="match status" value="1"/>
</dbReference>
<dbReference type="PANTHER" id="PTHR42776:SF28">
    <property type="entry name" value="GLUTAMYL ENDOPEPTIDASE, CHLOROPLASTIC-RELATED"/>
    <property type="match status" value="1"/>
</dbReference>
<dbReference type="InterPro" id="IPR011042">
    <property type="entry name" value="6-blade_b-propeller_TolB-like"/>
</dbReference>
<keyword evidence="6" id="KW-0720">Serine protease</keyword>
<dbReference type="EMBL" id="CAUYUE010000009">
    <property type="protein sequence ID" value="CAK0783871.1"/>
    <property type="molecule type" value="Genomic_DNA"/>
</dbReference>
<comment type="subcellular location">
    <subcellularLocation>
        <location evidence="1">Plastid</location>
        <location evidence="1">Chloroplast stroma</location>
    </subcellularLocation>
</comment>
<dbReference type="InterPro" id="IPR001375">
    <property type="entry name" value="Peptidase_S9_cat"/>
</dbReference>
<evidence type="ECO:0000256" key="2">
    <source>
        <dbReference type="ARBA" id="ARBA00022528"/>
    </source>
</evidence>
<dbReference type="AlphaFoldDB" id="A0AAV1I936"/>
<dbReference type="Gene3D" id="3.40.50.1820">
    <property type="entry name" value="alpha/beta hydrolase"/>
    <property type="match status" value="1"/>
</dbReference>
<comment type="caution">
    <text evidence="13">The sequence shown here is derived from an EMBL/GenBank/DDBJ whole genome shotgun (WGS) entry which is preliminary data.</text>
</comment>
<comment type="similarity">
    <text evidence="9">Belongs to the peptidase S9D family.</text>
</comment>
<protein>
    <recommendedName>
        <fullName evidence="10">Probable glutamyl endopeptidase, chloroplastic</fullName>
    </recommendedName>
</protein>
<evidence type="ECO:0000256" key="3">
    <source>
        <dbReference type="ARBA" id="ARBA00022640"/>
    </source>
</evidence>
<dbReference type="Pfam" id="PF00326">
    <property type="entry name" value="Peptidase_S9"/>
    <property type="match status" value="1"/>
</dbReference>
<keyword evidence="5" id="KW-0378">Hydrolase</keyword>
<feature type="domain" description="Peptidase S9 prolyl oligopeptidase catalytic" evidence="12">
    <location>
        <begin position="732"/>
        <end position="893"/>
    </location>
</feature>
<dbReference type="SUPFAM" id="SSF53474">
    <property type="entry name" value="alpha/beta-Hydrolases"/>
    <property type="match status" value="1"/>
</dbReference>
<evidence type="ECO:0000256" key="11">
    <source>
        <dbReference type="SAM" id="MobiDB-lite"/>
    </source>
</evidence>
<evidence type="ECO:0000313" key="14">
    <source>
        <dbReference type="Proteomes" id="UP001314263"/>
    </source>
</evidence>